<proteinExistence type="predicted"/>
<dbReference type="Gene3D" id="1.10.3290.10">
    <property type="entry name" value="Fido-like domain"/>
    <property type="match status" value="1"/>
</dbReference>
<feature type="region of interest" description="Disordered" evidence="1">
    <location>
        <begin position="620"/>
        <end position="652"/>
    </location>
</feature>
<dbReference type="AlphaFoldDB" id="A0A563EGA3"/>
<feature type="region of interest" description="Disordered" evidence="1">
    <location>
        <begin position="252"/>
        <end position="272"/>
    </location>
</feature>
<feature type="compositionally biased region" description="Polar residues" evidence="1">
    <location>
        <begin position="642"/>
        <end position="652"/>
    </location>
</feature>
<feature type="compositionally biased region" description="Polar residues" evidence="1">
    <location>
        <begin position="252"/>
        <end position="265"/>
    </location>
</feature>
<gene>
    <name evidence="2" type="ORF">FKR81_40445</name>
</gene>
<keyword evidence="3" id="KW-1185">Reference proteome</keyword>
<name>A0A563EGA3_9PSEU</name>
<feature type="compositionally biased region" description="Polar residues" evidence="1">
    <location>
        <begin position="625"/>
        <end position="634"/>
    </location>
</feature>
<sequence>MGYETDFEYALSDDGESISTDDNEVESFDVQGVSPLGGQRTGNQVSGGRKIGEDRAFWSAMEQLAASGHPNAAAQHQKYVTRWAPIADAYENAMRDYSSVVGGDFNSVLDSYQKLINFFDEIVKDPAFPRSPVKPGETDTDTDSDIAELRQTGMLNEIDKVYDSPDEWGLGFDLASARNEIVDHSRVLPASQEIAQQAYEKAQKMLGRLLVGEVKNPDHHEDFDEVVKLARDQVYWASENLEFWNHHVSYSSDRTSQADSDSSRPASEDVADSEVKRLSDFLEEREWYRLYIHPQDHAAAREKFPDDPGKYYDQTDPGYQSGMVESYRQVLDSEDLASIELNYETYNHWHDLVNSHLATKVDATGSGQQLDANIVTAHPIRSPEVSATLLTEKVGDKQLVGTPGDNSVTWLYEGSIMSNFSADEIPGMLDSVFDRYRKEIEQAADASDKFHAIGRAVRTVQTIHPNSDTNSRLNIYLMTPALLQKNGFKPVVIQDLHTMFQGGRTLDQIARALKEGQNVDLLTDSPPTLITESLSSVQVLTKRAESISHDSDQTGLEIDFEYRSGPSSSVASLNSLNGQLDNGESWFGASLEVSSPPLDSDASNSTSVVAGAASIRSIDLKDSSVKNATGQTKLSMAPPSPVQTRTSTGPTR</sequence>
<evidence type="ECO:0000313" key="2">
    <source>
        <dbReference type="EMBL" id="TWP44957.1"/>
    </source>
</evidence>
<organism evidence="2 3">
    <name type="scientific">Lentzea tibetensis</name>
    <dbReference type="NCBI Taxonomy" id="2591470"/>
    <lineage>
        <taxon>Bacteria</taxon>
        <taxon>Bacillati</taxon>
        <taxon>Actinomycetota</taxon>
        <taxon>Actinomycetes</taxon>
        <taxon>Pseudonocardiales</taxon>
        <taxon>Pseudonocardiaceae</taxon>
        <taxon>Lentzea</taxon>
    </lineage>
</organism>
<evidence type="ECO:0000256" key="1">
    <source>
        <dbReference type="SAM" id="MobiDB-lite"/>
    </source>
</evidence>
<dbReference type="EMBL" id="VOBR01000046">
    <property type="protein sequence ID" value="TWP44957.1"/>
    <property type="molecule type" value="Genomic_DNA"/>
</dbReference>
<evidence type="ECO:0000313" key="3">
    <source>
        <dbReference type="Proteomes" id="UP000316639"/>
    </source>
</evidence>
<dbReference type="InterPro" id="IPR036597">
    <property type="entry name" value="Fido-like_dom_sf"/>
</dbReference>
<dbReference type="RefSeq" id="WP_146360476.1">
    <property type="nucleotide sequence ID" value="NZ_VOBR01000046.1"/>
</dbReference>
<reference evidence="2 3" key="1">
    <citation type="submission" date="2019-07" db="EMBL/GenBank/DDBJ databases">
        <title>Lentzea xizangensis sp. nov., isolated from Qinghai-Tibetan Plateau Soils.</title>
        <authorList>
            <person name="Huang J."/>
        </authorList>
    </citation>
    <scope>NUCLEOTIDE SEQUENCE [LARGE SCALE GENOMIC DNA]</scope>
    <source>
        <strain evidence="2 3">FXJ1.1311</strain>
    </source>
</reference>
<accession>A0A563EGA3</accession>
<dbReference type="Proteomes" id="UP000316639">
    <property type="component" value="Unassembled WGS sequence"/>
</dbReference>
<feature type="region of interest" description="Disordered" evidence="1">
    <location>
        <begin position="1"/>
        <end position="23"/>
    </location>
</feature>
<comment type="caution">
    <text evidence="2">The sequence shown here is derived from an EMBL/GenBank/DDBJ whole genome shotgun (WGS) entry which is preliminary data.</text>
</comment>
<dbReference type="OrthoDB" id="3630599at2"/>
<evidence type="ECO:0008006" key="4">
    <source>
        <dbReference type="Google" id="ProtNLM"/>
    </source>
</evidence>
<protein>
    <recommendedName>
        <fullName evidence="4">Fido domain-containing protein</fullName>
    </recommendedName>
</protein>